<dbReference type="Gene3D" id="1.10.10.1940">
    <property type="match status" value="1"/>
</dbReference>
<sequence>VISVVAVLCFAAVIDAQCATADHPSCASWINNGFCTNPGYSKATIQQYCPKACSNSGCANSVTNNNMGPAIGLSCPAGYTLTYLPGQDHPCCVKPIG</sequence>
<dbReference type="InterPro" id="IPR003582">
    <property type="entry name" value="ShKT_dom"/>
</dbReference>
<keyword evidence="4" id="KW-1185">Reference proteome</keyword>
<comment type="caution">
    <text evidence="3">The sequence shown here is derived from an EMBL/GenBank/DDBJ whole genome shotgun (WGS) entry which is preliminary data.</text>
</comment>
<dbReference type="PANTHER" id="PTHR46707:SF1">
    <property type="entry name" value="COEXPRESSED WITH POLYCYSTINS-RELATED"/>
    <property type="match status" value="1"/>
</dbReference>
<feature type="domain" description="ShKT" evidence="2">
    <location>
        <begin position="18"/>
        <end position="53"/>
    </location>
</feature>
<organism evidence="3 4">
    <name type="scientific">Pristionchus entomophagus</name>
    <dbReference type="NCBI Taxonomy" id="358040"/>
    <lineage>
        <taxon>Eukaryota</taxon>
        <taxon>Metazoa</taxon>
        <taxon>Ecdysozoa</taxon>
        <taxon>Nematoda</taxon>
        <taxon>Chromadorea</taxon>
        <taxon>Rhabditida</taxon>
        <taxon>Rhabditina</taxon>
        <taxon>Diplogasteromorpha</taxon>
        <taxon>Diplogasteroidea</taxon>
        <taxon>Neodiplogasteridae</taxon>
        <taxon>Pristionchus</taxon>
    </lineage>
</organism>
<feature type="signal peptide" evidence="1">
    <location>
        <begin position="1"/>
        <end position="21"/>
    </location>
</feature>
<dbReference type="EMBL" id="BTSX01000001">
    <property type="protein sequence ID" value="GMS78009.1"/>
    <property type="molecule type" value="Genomic_DNA"/>
</dbReference>
<proteinExistence type="predicted"/>
<accession>A0AAV5SDA6</accession>
<feature type="non-terminal residue" evidence="3">
    <location>
        <position position="1"/>
    </location>
</feature>
<dbReference type="AlphaFoldDB" id="A0AAV5SDA6"/>
<keyword evidence="1" id="KW-0732">Signal</keyword>
<name>A0AAV5SDA6_9BILA</name>
<gene>
    <name evidence="3" type="ORF">PENTCL1PPCAC_184</name>
</gene>
<protein>
    <recommendedName>
        <fullName evidence="2">ShKT domain-containing protein</fullName>
    </recommendedName>
</protein>
<feature type="chain" id="PRO_5043618909" description="ShKT domain-containing protein" evidence="1">
    <location>
        <begin position="22"/>
        <end position="97"/>
    </location>
</feature>
<dbReference type="Proteomes" id="UP001432027">
    <property type="component" value="Unassembled WGS sequence"/>
</dbReference>
<evidence type="ECO:0000259" key="2">
    <source>
        <dbReference type="Pfam" id="PF01549"/>
    </source>
</evidence>
<evidence type="ECO:0000256" key="1">
    <source>
        <dbReference type="SAM" id="SignalP"/>
    </source>
</evidence>
<dbReference type="PANTHER" id="PTHR46707">
    <property type="entry name" value="PROTEIN CBG07468"/>
    <property type="match status" value="1"/>
</dbReference>
<evidence type="ECO:0000313" key="4">
    <source>
        <dbReference type="Proteomes" id="UP001432027"/>
    </source>
</evidence>
<reference evidence="3" key="1">
    <citation type="submission" date="2023-10" db="EMBL/GenBank/DDBJ databases">
        <title>Genome assembly of Pristionchus species.</title>
        <authorList>
            <person name="Yoshida K."/>
            <person name="Sommer R.J."/>
        </authorList>
    </citation>
    <scope>NUCLEOTIDE SEQUENCE</scope>
    <source>
        <strain evidence="3">RS0144</strain>
    </source>
</reference>
<evidence type="ECO:0000313" key="3">
    <source>
        <dbReference type="EMBL" id="GMS78009.1"/>
    </source>
</evidence>
<dbReference type="Pfam" id="PF01549">
    <property type="entry name" value="ShK"/>
    <property type="match status" value="1"/>
</dbReference>